<dbReference type="EMBL" id="KN882148">
    <property type="protein sequence ID" value="KIY42982.1"/>
    <property type="molecule type" value="Genomic_DNA"/>
</dbReference>
<sequence length="338" mass="37248">MPSVKIKASGGTLNVNYTISTPGLSSATTIDPKLPTIVFLHPVYIAQDIFHLQFADSQLRRYNMIAYDLRCQGETTSKHPTQQWSRADAADELAKFMEALKLPACHLVGVSMGSCIALQTSITYPQKVLSVIMLSPLPLEEPPEVCEGREEIYAVWAEGYADPKHADYEELQDAVWGASQLMFNSQESPLVNALIKRTLPQALRNWTPDRFCDLHAVSVGFFVSRHPHPKATLAAIHCPITLIHCSGDIAYPIEYARELYDTMQDAGVDAHLESVPGPHFANVTNSREVNPILAKAVARATTEPLPPIPTEVVSPFESTLAKLGLYDDDDDSSDDYSI</sequence>
<keyword evidence="3" id="KW-1185">Reference proteome</keyword>
<organism evidence="2 3">
    <name type="scientific">Fistulina hepatica ATCC 64428</name>
    <dbReference type="NCBI Taxonomy" id="1128425"/>
    <lineage>
        <taxon>Eukaryota</taxon>
        <taxon>Fungi</taxon>
        <taxon>Dikarya</taxon>
        <taxon>Basidiomycota</taxon>
        <taxon>Agaricomycotina</taxon>
        <taxon>Agaricomycetes</taxon>
        <taxon>Agaricomycetidae</taxon>
        <taxon>Agaricales</taxon>
        <taxon>Fistulinaceae</taxon>
        <taxon>Fistulina</taxon>
    </lineage>
</organism>
<dbReference type="OrthoDB" id="19657at2759"/>
<evidence type="ECO:0000259" key="1">
    <source>
        <dbReference type="Pfam" id="PF00561"/>
    </source>
</evidence>
<dbReference type="SUPFAM" id="SSF53474">
    <property type="entry name" value="alpha/beta-Hydrolases"/>
    <property type="match status" value="1"/>
</dbReference>
<reference evidence="2 3" key="1">
    <citation type="journal article" date="2015" name="Fungal Genet. Biol.">
        <title>Evolution of novel wood decay mechanisms in Agaricales revealed by the genome sequences of Fistulina hepatica and Cylindrobasidium torrendii.</title>
        <authorList>
            <person name="Floudas D."/>
            <person name="Held B.W."/>
            <person name="Riley R."/>
            <person name="Nagy L.G."/>
            <person name="Koehler G."/>
            <person name="Ransdell A.S."/>
            <person name="Younus H."/>
            <person name="Chow J."/>
            <person name="Chiniquy J."/>
            <person name="Lipzen A."/>
            <person name="Tritt A."/>
            <person name="Sun H."/>
            <person name="Haridas S."/>
            <person name="LaButti K."/>
            <person name="Ohm R.A."/>
            <person name="Kues U."/>
            <person name="Blanchette R.A."/>
            <person name="Grigoriev I.V."/>
            <person name="Minto R.E."/>
            <person name="Hibbett D.S."/>
        </authorList>
    </citation>
    <scope>NUCLEOTIDE SEQUENCE [LARGE SCALE GENOMIC DNA]</scope>
    <source>
        <strain evidence="2 3">ATCC 64428</strain>
    </source>
</reference>
<dbReference type="PANTHER" id="PTHR43798:SF33">
    <property type="entry name" value="HYDROLASE, PUTATIVE (AFU_ORTHOLOGUE AFUA_2G14860)-RELATED"/>
    <property type="match status" value="1"/>
</dbReference>
<protein>
    <submittedName>
        <fullName evidence="2">Alpha/beta-hydrolase</fullName>
    </submittedName>
</protein>
<dbReference type="GO" id="GO:0016787">
    <property type="term" value="F:hydrolase activity"/>
    <property type="evidence" value="ECO:0007669"/>
    <property type="project" value="UniProtKB-KW"/>
</dbReference>
<name>A0A0D6ZYU9_9AGAR</name>
<dbReference type="AlphaFoldDB" id="A0A0D6ZYU9"/>
<keyword evidence="2" id="KW-0378">Hydrolase</keyword>
<proteinExistence type="predicted"/>
<feature type="domain" description="AB hydrolase-1" evidence="1">
    <location>
        <begin position="55"/>
        <end position="163"/>
    </location>
</feature>
<dbReference type="InterPro" id="IPR000073">
    <property type="entry name" value="AB_hydrolase_1"/>
</dbReference>
<accession>A0A0D6ZYU9</accession>
<dbReference type="InterPro" id="IPR029058">
    <property type="entry name" value="AB_hydrolase_fold"/>
</dbReference>
<dbReference type="Gene3D" id="3.40.50.1820">
    <property type="entry name" value="alpha/beta hydrolase"/>
    <property type="match status" value="1"/>
</dbReference>
<dbReference type="GO" id="GO:0016020">
    <property type="term" value="C:membrane"/>
    <property type="evidence" value="ECO:0007669"/>
    <property type="project" value="TreeGrafter"/>
</dbReference>
<dbReference type="InterPro" id="IPR050266">
    <property type="entry name" value="AB_hydrolase_sf"/>
</dbReference>
<dbReference type="PANTHER" id="PTHR43798">
    <property type="entry name" value="MONOACYLGLYCEROL LIPASE"/>
    <property type="match status" value="1"/>
</dbReference>
<evidence type="ECO:0000313" key="3">
    <source>
        <dbReference type="Proteomes" id="UP000054144"/>
    </source>
</evidence>
<evidence type="ECO:0000313" key="2">
    <source>
        <dbReference type="EMBL" id="KIY42982.1"/>
    </source>
</evidence>
<dbReference type="Pfam" id="PF00561">
    <property type="entry name" value="Abhydrolase_1"/>
    <property type="match status" value="1"/>
</dbReference>
<dbReference type="Proteomes" id="UP000054144">
    <property type="component" value="Unassembled WGS sequence"/>
</dbReference>
<gene>
    <name evidence="2" type="ORF">FISHEDRAFT_78950</name>
</gene>